<sequence length="292" mass="32732">MAERETSESEDPSSSGSEYEDAQTVEGNGVKKKKGLSEYEKQRMSRIAENRARLEALGLPQIASSLKGSSQPHKATKGKEKKKKVKDDDDEEYEPEEDEGEQVSGSSSEENEDRKDEDFAIENASGSRKRKVKIKSLKKKARVSGKKHASNSEYIDYDDDEALRQAIALSLQDSAEGSYLPDKNVVNTSKTEKKGSGHVQEDKGRKKNKKSFASRLQLTEDELIVHFFQLDEAGKGTISVRDIQRAATAHDFLWTDKELVDMIRYFDSDGDGKLSLDDFRKIVVRCNLIKGS</sequence>
<evidence type="ECO:0000259" key="3">
    <source>
        <dbReference type="PROSITE" id="PS50222"/>
    </source>
</evidence>
<evidence type="ECO:0000313" key="4">
    <source>
        <dbReference type="EMBL" id="KRH65382.1"/>
    </source>
</evidence>
<evidence type="ECO:0000313" key="6">
    <source>
        <dbReference type="Proteomes" id="UP000008827"/>
    </source>
</evidence>
<feature type="region of interest" description="Disordered" evidence="2">
    <location>
        <begin position="62"/>
        <end position="150"/>
    </location>
</feature>
<dbReference type="KEGG" id="gmx:100806103"/>
<dbReference type="EMBL" id="CM000836">
    <property type="protein sequence ID" value="KRH65382.1"/>
    <property type="molecule type" value="Genomic_DNA"/>
</dbReference>
<keyword evidence="1" id="KW-0106">Calcium</keyword>
<feature type="region of interest" description="Disordered" evidence="2">
    <location>
        <begin position="178"/>
        <end position="211"/>
    </location>
</feature>
<name>I1JKU4_SOYBN</name>
<reference evidence="4" key="3">
    <citation type="submission" date="2018-07" db="EMBL/GenBank/DDBJ databases">
        <title>WGS assembly of Glycine max.</title>
        <authorList>
            <person name="Schmutz J."/>
            <person name="Cannon S."/>
            <person name="Schlueter J."/>
            <person name="Ma J."/>
            <person name="Mitros T."/>
            <person name="Nelson W."/>
            <person name="Hyten D."/>
            <person name="Song Q."/>
            <person name="Thelen J."/>
            <person name="Cheng J."/>
            <person name="Xu D."/>
            <person name="Hellsten U."/>
            <person name="May G."/>
            <person name="Yu Y."/>
            <person name="Sakurai T."/>
            <person name="Umezawa T."/>
            <person name="Bhattacharyya M."/>
            <person name="Sandhu D."/>
            <person name="Valliyodan B."/>
            <person name="Lindquist E."/>
            <person name="Peto M."/>
            <person name="Grant D."/>
            <person name="Shu S."/>
            <person name="Goodstein D."/>
            <person name="Barry K."/>
            <person name="Futrell-Griggs M."/>
            <person name="Abernathy B."/>
            <person name="Du J."/>
            <person name="Tian Z."/>
            <person name="Zhu L."/>
            <person name="Gill N."/>
            <person name="Joshi T."/>
            <person name="Libault M."/>
            <person name="Sethuraman A."/>
            <person name="Zhang X."/>
            <person name="Shinozaki K."/>
            <person name="Nguyen H."/>
            <person name="Wing R."/>
            <person name="Cregan P."/>
            <person name="Specht J."/>
            <person name="Grimwood J."/>
            <person name="Rokhsar D."/>
            <person name="Stacey G."/>
            <person name="Shoemaker R."/>
            <person name="Jackson S."/>
        </authorList>
    </citation>
    <scope>NUCLEOTIDE SEQUENCE</scope>
    <source>
        <tissue evidence="4">Callus</tissue>
    </source>
</reference>
<dbReference type="InterPro" id="IPR002048">
    <property type="entry name" value="EF_hand_dom"/>
</dbReference>
<dbReference type="PaxDb" id="3847-GLYMA03G03790.1"/>
<dbReference type="GeneID" id="100806103"/>
<dbReference type="OMA" id="VRCNMIK"/>
<dbReference type="SMART" id="SM00054">
    <property type="entry name" value="EFh"/>
    <property type="match status" value="1"/>
</dbReference>
<dbReference type="InterPro" id="IPR003903">
    <property type="entry name" value="UIM_dom"/>
</dbReference>
<dbReference type="SUPFAM" id="SSF47473">
    <property type="entry name" value="EF-hand"/>
    <property type="match status" value="1"/>
</dbReference>
<gene>
    <name evidence="5" type="primary">LOC100806103</name>
    <name evidence="4" type="ORF">GLYMA_03G032000</name>
</gene>
<dbReference type="PROSITE" id="PS50222">
    <property type="entry name" value="EF_HAND_2"/>
    <property type="match status" value="1"/>
</dbReference>
<accession>I1JKU4</accession>
<evidence type="ECO:0000256" key="1">
    <source>
        <dbReference type="ARBA" id="ARBA00022837"/>
    </source>
</evidence>
<proteinExistence type="predicted"/>
<dbReference type="PROSITE" id="PS50330">
    <property type="entry name" value="UIM"/>
    <property type="match status" value="1"/>
</dbReference>
<dbReference type="GO" id="GO:0005509">
    <property type="term" value="F:calcium ion binding"/>
    <property type="evidence" value="ECO:0007669"/>
    <property type="project" value="InterPro"/>
</dbReference>
<feature type="compositionally biased region" description="Basic and acidic residues" evidence="2">
    <location>
        <begin position="35"/>
        <end position="44"/>
    </location>
</feature>
<reference evidence="5" key="2">
    <citation type="submission" date="2018-02" db="UniProtKB">
        <authorList>
            <consortium name="EnsemblPlants"/>
        </authorList>
    </citation>
    <scope>IDENTIFICATION</scope>
    <source>
        <strain evidence="5">Williams 82</strain>
    </source>
</reference>
<feature type="compositionally biased region" description="Basic residues" evidence="2">
    <location>
        <begin position="74"/>
        <end position="84"/>
    </location>
</feature>
<dbReference type="Gramene" id="KRH65382">
    <property type="protein sequence ID" value="KRH65382"/>
    <property type="gene ID" value="GLYMA_03G032000"/>
</dbReference>
<dbReference type="eggNOG" id="ENOG502QW60">
    <property type="taxonomic scope" value="Eukaryota"/>
</dbReference>
<feature type="compositionally biased region" description="Basic residues" evidence="2">
    <location>
        <begin position="127"/>
        <end position="149"/>
    </location>
</feature>
<dbReference type="OrthoDB" id="293868at2759"/>
<dbReference type="Proteomes" id="UP000008827">
    <property type="component" value="Chromosome 3"/>
</dbReference>
<feature type="compositionally biased region" description="Acidic residues" evidence="2">
    <location>
        <begin position="88"/>
        <end position="101"/>
    </location>
</feature>
<dbReference type="STRING" id="3847.I1JKU4"/>
<dbReference type="PROSITE" id="PS00018">
    <property type="entry name" value="EF_HAND_1"/>
    <property type="match status" value="1"/>
</dbReference>
<feature type="compositionally biased region" description="Basic and acidic residues" evidence="2">
    <location>
        <begin position="190"/>
        <end position="204"/>
    </location>
</feature>
<evidence type="ECO:0000256" key="2">
    <source>
        <dbReference type="SAM" id="MobiDB-lite"/>
    </source>
</evidence>
<feature type="domain" description="EF-hand" evidence="3">
    <location>
        <begin position="254"/>
        <end position="289"/>
    </location>
</feature>
<organism evidence="4">
    <name type="scientific">Glycine max</name>
    <name type="common">Soybean</name>
    <name type="synonym">Glycine hispida</name>
    <dbReference type="NCBI Taxonomy" id="3847"/>
    <lineage>
        <taxon>Eukaryota</taxon>
        <taxon>Viridiplantae</taxon>
        <taxon>Streptophyta</taxon>
        <taxon>Embryophyta</taxon>
        <taxon>Tracheophyta</taxon>
        <taxon>Spermatophyta</taxon>
        <taxon>Magnoliopsida</taxon>
        <taxon>eudicotyledons</taxon>
        <taxon>Gunneridae</taxon>
        <taxon>Pentapetalae</taxon>
        <taxon>rosids</taxon>
        <taxon>fabids</taxon>
        <taxon>Fabales</taxon>
        <taxon>Fabaceae</taxon>
        <taxon>Papilionoideae</taxon>
        <taxon>50 kb inversion clade</taxon>
        <taxon>NPAAA clade</taxon>
        <taxon>indigoferoid/millettioid clade</taxon>
        <taxon>Phaseoleae</taxon>
        <taxon>Glycine</taxon>
        <taxon>Glycine subgen. Soja</taxon>
    </lineage>
</organism>
<evidence type="ECO:0000313" key="5">
    <source>
        <dbReference type="EnsemblPlants" id="KRH65382"/>
    </source>
</evidence>
<dbReference type="InterPro" id="IPR011992">
    <property type="entry name" value="EF-hand-dom_pair"/>
</dbReference>
<dbReference type="EnsemblPlants" id="KRH65382">
    <property type="protein sequence ID" value="KRH65382"/>
    <property type="gene ID" value="GLYMA_03G032000"/>
</dbReference>
<feature type="compositionally biased region" description="Polar residues" evidence="2">
    <location>
        <begin position="62"/>
        <end position="73"/>
    </location>
</feature>
<feature type="region of interest" description="Disordered" evidence="2">
    <location>
        <begin position="1"/>
        <end position="44"/>
    </location>
</feature>
<dbReference type="InterPro" id="IPR018247">
    <property type="entry name" value="EF_Hand_1_Ca_BS"/>
</dbReference>
<dbReference type="AlphaFoldDB" id="I1JKU4"/>
<dbReference type="HOGENOM" id="CLU_1009754_0_0_1"/>
<keyword evidence="6" id="KW-1185">Reference proteome</keyword>
<dbReference type="RefSeq" id="XP_003521981.1">
    <property type="nucleotide sequence ID" value="XM_003521933.4"/>
</dbReference>
<dbReference type="Pfam" id="PF13499">
    <property type="entry name" value="EF-hand_7"/>
    <property type="match status" value="1"/>
</dbReference>
<dbReference type="CDD" id="cd00051">
    <property type="entry name" value="EFh"/>
    <property type="match status" value="1"/>
</dbReference>
<dbReference type="SMR" id="I1JKU4"/>
<dbReference type="Gene3D" id="1.10.238.10">
    <property type="entry name" value="EF-hand"/>
    <property type="match status" value="1"/>
</dbReference>
<reference evidence="4 5" key="1">
    <citation type="journal article" date="2010" name="Nature">
        <title>Genome sequence of the palaeopolyploid soybean.</title>
        <authorList>
            <person name="Schmutz J."/>
            <person name="Cannon S.B."/>
            <person name="Schlueter J."/>
            <person name="Ma J."/>
            <person name="Mitros T."/>
            <person name="Nelson W."/>
            <person name="Hyten D.L."/>
            <person name="Song Q."/>
            <person name="Thelen J.J."/>
            <person name="Cheng J."/>
            <person name="Xu D."/>
            <person name="Hellsten U."/>
            <person name="May G.D."/>
            <person name="Yu Y."/>
            <person name="Sakurai T."/>
            <person name="Umezawa T."/>
            <person name="Bhattacharyya M.K."/>
            <person name="Sandhu D."/>
            <person name="Valliyodan B."/>
            <person name="Lindquist E."/>
            <person name="Peto M."/>
            <person name="Grant D."/>
            <person name="Shu S."/>
            <person name="Goodstein D."/>
            <person name="Barry K."/>
            <person name="Futrell-Griggs M."/>
            <person name="Abernathy B."/>
            <person name="Du J."/>
            <person name="Tian Z."/>
            <person name="Zhu L."/>
            <person name="Gill N."/>
            <person name="Joshi T."/>
            <person name="Libault M."/>
            <person name="Sethuraman A."/>
            <person name="Zhang X.-C."/>
            <person name="Shinozaki K."/>
            <person name="Nguyen H.T."/>
            <person name="Wing R.A."/>
            <person name="Cregan P."/>
            <person name="Specht J."/>
            <person name="Grimwood J."/>
            <person name="Rokhsar D."/>
            <person name="Stacey G."/>
            <person name="Shoemaker R.C."/>
            <person name="Jackson S.A."/>
        </authorList>
    </citation>
    <scope>NUCLEOTIDE SEQUENCE [LARGE SCALE GENOMIC DNA]</scope>
    <source>
        <strain evidence="5">cv. Williams 82</strain>
        <tissue evidence="4">Callus</tissue>
    </source>
</reference>
<protein>
    <recommendedName>
        <fullName evidence="3">EF-hand domain-containing protein</fullName>
    </recommendedName>
</protein>